<dbReference type="Gene3D" id="1.20.1250.20">
    <property type="entry name" value="MFS general substrate transporter like domains"/>
    <property type="match status" value="1"/>
</dbReference>
<dbReference type="GO" id="GO:0005886">
    <property type="term" value="C:plasma membrane"/>
    <property type="evidence" value="ECO:0007669"/>
    <property type="project" value="UniProtKB-SubCell"/>
</dbReference>
<accession>A0A3D8WSH2</accession>
<feature type="transmembrane region" description="Helical" evidence="6">
    <location>
        <begin position="164"/>
        <end position="184"/>
    </location>
</feature>
<sequence>MQKSKLWTKNFLAVSLTSFFVFVIFYMLTVTLPLFATDELHASKQSLGLIVTIFLVSGIVFRPLAGKWMTTLGQKKVLLIGVFIFLIGSILYMNIHSLSALLLLRVLHGIGFGMSTTATGAIVANVIPEQRKGEGMGYYATFMNLAMVVGPFVGLTLTNTLSHTAVFTVAVVSSVLAVLCSLVLRVPEVQPASSVTNEIQPAKGLAAFFEYRSLPISVAGLVVAFSYASVISFVSIYAKEMGFTQASSFFFVVYAVCLLASRPFTGKWFDQYGENSVVYPSILSLAIGIFLLSQATTSWVFLLAGALIGLGFGTITSSFQSIAVKKASPHRRGVATATFFVFFDSGMGLGSFLLGILSTAAGYKGMYVFCSIIALLAIAVYLVLHGRKSQKQRIISQNESLGK</sequence>
<evidence type="ECO:0000256" key="5">
    <source>
        <dbReference type="ARBA" id="ARBA00023136"/>
    </source>
</evidence>
<feature type="transmembrane region" description="Helical" evidence="6">
    <location>
        <begin position="366"/>
        <end position="384"/>
    </location>
</feature>
<feature type="transmembrane region" description="Helical" evidence="6">
    <location>
        <begin position="107"/>
        <end position="127"/>
    </location>
</feature>
<evidence type="ECO:0000256" key="4">
    <source>
        <dbReference type="ARBA" id="ARBA00022989"/>
    </source>
</evidence>
<keyword evidence="5 6" id="KW-0472">Membrane</keyword>
<feature type="transmembrane region" description="Helical" evidence="6">
    <location>
        <begin position="276"/>
        <end position="293"/>
    </location>
</feature>
<dbReference type="GO" id="GO:0022857">
    <property type="term" value="F:transmembrane transporter activity"/>
    <property type="evidence" value="ECO:0007669"/>
    <property type="project" value="InterPro"/>
</dbReference>
<keyword evidence="2" id="KW-0813">Transport</keyword>
<feature type="transmembrane region" description="Helical" evidence="6">
    <location>
        <begin position="299"/>
        <end position="322"/>
    </location>
</feature>
<dbReference type="PANTHER" id="PTHR23531:SF2">
    <property type="entry name" value="PERMEASE"/>
    <property type="match status" value="1"/>
</dbReference>
<evidence type="ECO:0000313" key="9">
    <source>
        <dbReference type="Proteomes" id="UP000256519"/>
    </source>
</evidence>
<feature type="transmembrane region" description="Helical" evidence="6">
    <location>
        <begin position="334"/>
        <end position="360"/>
    </location>
</feature>
<feature type="transmembrane region" description="Helical" evidence="6">
    <location>
        <begin position="47"/>
        <end position="65"/>
    </location>
</feature>
<dbReference type="PROSITE" id="PS50850">
    <property type="entry name" value="MFS"/>
    <property type="match status" value="1"/>
</dbReference>
<dbReference type="CDD" id="cd17489">
    <property type="entry name" value="MFS_YfcJ_like"/>
    <property type="match status" value="1"/>
</dbReference>
<comment type="caution">
    <text evidence="8">The sequence shown here is derived from an EMBL/GenBank/DDBJ whole genome shotgun (WGS) entry which is preliminary data.</text>
</comment>
<evidence type="ECO:0000256" key="2">
    <source>
        <dbReference type="ARBA" id="ARBA00022448"/>
    </source>
</evidence>
<dbReference type="InterPro" id="IPR052714">
    <property type="entry name" value="MFS_Exporter"/>
</dbReference>
<evidence type="ECO:0000256" key="1">
    <source>
        <dbReference type="ARBA" id="ARBA00004651"/>
    </source>
</evidence>
<evidence type="ECO:0000313" key="8">
    <source>
        <dbReference type="EMBL" id="RDZ04404.1"/>
    </source>
</evidence>
<dbReference type="AlphaFoldDB" id="A0A3D8WSH2"/>
<feature type="transmembrane region" description="Helical" evidence="6">
    <location>
        <begin position="218"/>
        <end position="237"/>
    </location>
</feature>
<dbReference type="InterPro" id="IPR020846">
    <property type="entry name" value="MFS_dom"/>
</dbReference>
<reference evidence="8" key="1">
    <citation type="journal article" date="2018" name="Appl. Environ. Microbiol.">
        <title>Antimicrobial susceptibility testing and tentative epidemiological cut-off values of five Bacillus species relevant for use as animal feed additives or for plant protection.</title>
        <authorList>
            <person name="Agerso Y."/>
            <person name="Stuer-Lauridsen B."/>
            <person name="Bjerre K."/>
            <person name="Jensen M.G."/>
            <person name="Johansen E."/>
            <person name="Bennedsen M."/>
            <person name="Brockmann E."/>
            <person name="Nielsen B."/>
        </authorList>
    </citation>
    <scope>NUCLEOTIDE SEQUENCE [LARGE SCALE GENOMIC DNA]</scope>
    <source>
        <strain evidence="8">CHCC20162</strain>
    </source>
</reference>
<dbReference type="InterPro" id="IPR036259">
    <property type="entry name" value="MFS_trans_sf"/>
</dbReference>
<evidence type="ECO:0000256" key="6">
    <source>
        <dbReference type="SAM" id="Phobius"/>
    </source>
</evidence>
<dbReference type="SUPFAM" id="SSF103473">
    <property type="entry name" value="MFS general substrate transporter"/>
    <property type="match status" value="1"/>
</dbReference>
<keyword evidence="4 6" id="KW-1133">Transmembrane helix</keyword>
<feature type="transmembrane region" description="Helical" evidence="6">
    <location>
        <begin position="77"/>
        <end position="95"/>
    </location>
</feature>
<feature type="transmembrane region" description="Helical" evidence="6">
    <location>
        <begin position="12"/>
        <end position="35"/>
    </location>
</feature>
<dbReference type="RefSeq" id="WP_116079481.1">
    <property type="nucleotide sequence ID" value="NZ_CP187630.1"/>
</dbReference>
<evidence type="ECO:0000259" key="7">
    <source>
        <dbReference type="PROSITE" id="PS50850"/>
    </source>
</evidence>
<comment type="subcellular location">
    <subcellularLocation>
        <location evidence="1">Cell membrane</location>
        <topology evidence="1">Multi-pass membrane protein</topology>
    </subcellularLocation>
</comment>
<dbReference type="EMBL" id="PQWM01000106">
    <property type="protein sequence ID" value="RDZ04404.1"/>
    <property type="molecule type" value="Genomic_DNA"/>
</dbReference>
<evidence type="ECO:0000256" key="3">
    <source>
        <dbReference type="ARBA" id="ARBA00022692"/>
    </source>
</evidence>
<feature type="transmembrane region" description="Helical" evidence="6">
    <location>
        <begin position="139"/>
        <end position="158"/>
    </location>
</feature>
<dbReference type="PANTHER" id="PTHR23531">
    <property type="entry name" value="QUINOLENE RESISTANCE PROTEIN NORA"/>
    <property type="match status" value="1"/>
</dbReference>
<protein>
    <submittedName>
        <fullName evidence="8">MFS transporter</fullName>
    </submittedName>
</protein>
<feature type="domain" description="Major facilitator superfamily (MFS) profile" evidence="7">
    <location>
        <begin position="10"/>
        <end position="389"/>
    </location>
</feature>
<dbReference type="InterPro" id="IPR011701">
    <property type="entry name" value="MFS"/>
</dbReference>
<keyword evidence="3 6" id="KW-0812">Transmembrane</keyword>
<feature type="transmembrane region" description="Helical" evidence="6">
    <location>
        <begin position="243"/>
        <end position="264"/>
    </location>
</feature>
<dbReference type="Pfam" id="PF07690">
    <property type="entry name" value="MFS_1"/>
    <property type="match status" value="1"/>
</dbReference>
<gene>
    <name evidence="8" type="ORF">C3744_30595</name>
</gene>
<organism evidence="8 9">
    <name type="scientific">Priestia megaterium</name>
    <name type="common">Bacillus megaterium</name>
    <dbReference type="NCBI Taxonomy" id="1404"/>
    <lineage>
        <taxon>Bacteria</taxon>
        <taxon>Bacillati</taxon>
        <taxon>Bacillota</taxon>
        <taxon>Bacilli</taxon>
        <taxon>Bacillales</taxon>
        <taxon>Bacillaceae</taxon>
        <taxon>Priestia</taxon>
    </lineage>
</organism>
<name>A0A3D8WSH2_PRIMG</name>
<proteinExistence type="predicted"/>
<dbReference type="Proteomes" id="UP000256519">
    <property type="component" value="Unassembled WGS sequence"/>
</dbReference>